<gene>
    <name evidence="1" type="ORF">C5167_001763</name>
</gene>
<dbReference type="Gramene" id="RZC75990">
    <property type="protein sequence ID" value="RZC75990"/>
    <property type="gene ID" value="C5167_001763"/>
</dbReference>
<sequence length="222" mass="26399">MEYSLIWLRRSTKRSLKWLRRCMKRSIICLREFMQLVLRNDPVVLAPESITLLVQGISLKIPSQQVQLQMTVPNFEKKRFNGMAECLRRNCEEFKQKIVKEMAAQILAFFIQPQEHCIKKVCCGVEHVEFLLHELVRISFTYTIGKSMPEETDILLINLHQDFLPGKHRVVKELGKTLCWTGKDLKKKLRKDEELELIRAHRANRDRKISRTQRLKYRAYFV</sequence>
<dbReference type="OrthoDB" id="1917202at2759"/>
<protein>
    <submittedName>
        <fullName evidence="1">Uncharacterized protein</fullName>
    </submittedName>
</protein>
<reference evidence="1 2" key="1">
    <citation type="journal article" date="2018" name="Science">
        <title>The opium poppy genome and morphinan production.</title>
        <authorList>
            <person name="Guo L."/>
            <person name="Winzer T."/>
            <person name="Yang X."/>
            <person name="Li Y."/>
            <person name="Ning Z."/>
            <person name="He Z."/>
            <person name="Teodor R."/>
            <person name="Lu Y."/>
            <person name="Bowser T.A."/>
            <person name="Graham I.A."/>
            <person name="Ye K."/>
        </authorList>
    </citation>
    <scope>NUCLEOTIDE SEQUENCE [LARGE SCALE GENOMIC DNA]</scope>
    <source>
        <strain evidence="2">cv. HN1</strain>
        <tissue evidence="1">Leaves</tissue>
    </source>
</reference>
<accession>A0A4Y7KUF5</accession>
<evidence type="ECO:0000313" key="2">
    <source>
        <dbReference type="Proteomes" id="UP000316621"/>
    </source>
</evidence>
<dbReference type="Proteomes" id="UP000316621">
    <property type="component" value="Chromosome 9"/>
</dbReference>
<organism evidence="1 2">
    <name type="scientific">Papaver somniferum</name>
    <name type="common">Opium poppy</name>
    <dbReference type="NCBI Taxonomy" id="3469"/>
    <lineage>
        <taxon>Eukaryota</taxon>
        <taxon>Viridiplantae</taxon>
        <taxon>Streptophyta</taxon>
        <taxon>Embryophyta</taxon>
        <taxon>Tracheophyta</taxon>
        <taxon>Spermatophyta</taxon>
        <taxon>Magnoliopsida</taxon>
        <taxon>Ranunculales</taxon>
        <taxon>Papaveraceae</taxon>
        <taxon>Papaveroideae</taxon>
        <taxon>Papaver</taxon>
    </lineage>
</organism>
<evidence type="ECO:0000313" key="1">
    <source>
        <dbReference type="EMBL" id="RZC75990.1"/>
    </source>
</evidence>
<proteinExistence type="predicted"/>
<keyword evidence="2" id="KW-1185">Reference proteome</keyword>
<name>A0A4Y7KUF5_PAPSO</name>
<dbReference type="AlphaFoldDB" id="A0A4Y7KUF5"/>
<dbReference type="EMBL" id="CM010723">
    <property type="protein sequence ID" value="RZC75990.1"/>
    <property type="molecule type" value="Genomic_DNA"/>
</dbReference>